<dbReference type="Proteomes" id="UP001174677">
    <property type="component" value="Chromosome 17"/>
</dbReference>
<accession>A0ABQ9KLA5</accession>
<feature type="coiled-coil region" evidence="1">
    <location>
        <begin position="219"/>
        <end position="267"/>
    </location>
</feature>
<reference evidence="3" key="1">
    <citation type="journal article" date="2023" name="Plant Biotechnol. J.">
        <title>Chromosome-level wild Hevea brasiliensis genome provides new tools for genomic-assisted breeding and valuable loci to elevate rubber yield.</title>
        <authorList>
            <person name="Cheng H."/>
            <person name="Song X."/>
            <person name="Hu Y."/>
            <person name="Wu T."/>
            <person name="Yang Q."/>
            <person name="An Z."/>
            <person name="Feng S."/>
            <person name="Deng Z."/>
            <person name="Wu W."/>
            <person name="Zeng X."/>
            <person name="Tu M."/>
            <person name="Wang X."/>
            <person name="Huang H."/>
        </authorList>
    </citation>
    <scope>NUCLEOTIDE SEQUENCE</scope>
    <source>
        <strain evidence="3">MT/VB/25A 57/8</strain>
    </source>
</reference>
<keyword evidence="4" id="KW-1185">Reference proteome</keyword>
<feature type="region of interest" description="Disordered" evidence="2">
    <location>
        <begin position="12"/>
        <end position="32"/>
    </location>
</feature>
<gene>
    <name evidence="3" type="ORF">P3X46_031216</name>
</gene>
<dbReference type="InterPro" id="IPR040289">
    <property type="entry name" value="MBP2C"/>
</dbReference>
<protein>
    <recommendedName>
        <fullName evidence="5">Protein MICROTUBULE BINDING PROTEIN 2C</fullName>
    </recommendedName>
</protein>
<organism evidence="3 4">
    <name type="scientific">Hevea brasiliensis</name>
    <name type="common">Para rubber tree</name>
    <name type="synonym">Siphonia brasiliensis</name>
    <dbReference type="NCBI Taxonomy" id="3981"/>
    <lineage>
        <taxon>Eukaryota</taxon>
        <taxon>Viridiplantae</taxon>
        <taxon>Streptophyta</taxon>
        <taxon>Embryophyta</taxon>
        <taxon>Tracheophyta</taxon>
        <taxon>Spermatophyta</taxon>
        <taxon>Magnoliopsida</taxon>
        <taxon>eudicotyledons</taxon>
        <taxon>Gunneridae</taxon>
        <taxon>Pentapetalae</taxon>
        <taxon>rosids</taxon>
        <taxon>fabids</taxon>
        <taxon>Malpighiales</taxon>
        <taxon>Euphorbiaceae</taxon>
        <taxon>Crotonoideae</taxon>
        <taxon>Micrandreae</taxon>
        <taxon>Hevea</taxon>
    </lineage>
</organism>
<evidence type="ECO:0000313" key="3">
    <source>
        <dbReference type="EMBL" id="KAJ9140584.1"/>
    </source>
</evidence>
<feature type="region of interest" description="Disordered" evidence="2">
    <location>
        <begin position="99"/>
        <end position="139"/>
    </location>
</feature>
<feature type="coiled-coil region" evidence="1">
    <location>
        <begin position="153"/>
        <end position="187"/>
    </location>
</feature>
<evidence type="ECO:0000256" key="1">
    <source>
        <dbReference type="SAM" id="Coils"/>
    </source>
</evidence>
<evidence type="ECO:0000313" key="4">
    <source>
        <dbReference type="Proteomes" id="UP001174677"/>
    </source>
</evidence>
<feature type="compositionally biased region" description="Basic and acidic residues" evidence="2">
    <location>
        <begin position="99"/>
        <end position="112"/>
    </location>
</feature>
<dbReference type="PANTHER" id="PTHR35502">
    <property type="entry name" value="PROTEIN MICROTUBULE BINDING PROTEIN 2C"/>
    <property type="match status" value="1"/>
</dbReference>
<name>A0ABQ9KLA5_HEVBR</name>
<dbReference type="EMBL" id="JARPOI010000017">
    <property type="protein sequence ID" value="KAJ9140584.1"/>
    <property type="molecule type" value="Genomic_DNA"/>
</dbReference>
<evidence type="ECO:0000256" key="2">
    <source>
        <dbReference type="SAM" id="MobiDB-lite"/>
    </source>
</evidence>
<proteinExistence type="predicted"/>
<sequence>MYDPQHFVDLQENSKFGDPKSWLSGDDNSSPTLRRVQSQLSALTSTSASTTGAAGNVDRVLYDNLVEMVPLVESLIHRKANSSFTRRGSMIYTKTPSRESLYKKINDPKERYTTQSIPAKKKKEHGDKDQGKNAGNNQDVDSFSIFSSRALATEKDIEELVALREQVEDLQRKLLEKDELLKSAEISKNQVNVVHTQLDELKHQAAEKDSLIKSTQLQLSDAKIKLADKQAALEKIQWEAMTSNRKAEKLQEDLDSLQGDISSFMALFEGLTNNNSATYSEDYDVRPRYLDYLPDIDNFDDMEMQKMEEARQAYIVAVAAAKEKQDEESIAAAASARQRLQSFVFRSNSMNAGKDFSNGGVSRDSCGAFLQ</sequence>
<comment type="caution">
    <text evidence="3">The sequence shown here is derived from an EMBL/GenBank/DDBJ whole genome shotgun (WGS) entry which is preliminary data.</text>
</comment>
<keyword evidence="1" id="KW-0175">Coiled coil</keyword>
<dbReference type="PANTHER" id="PTHR35502:SF2">
    <property type="entry name" value="PROTEIN MICROTUBULE BINDING PROTEIN 2C"/>
    <property type="match status" value="1"/>
</dbReference>
<evidence type="ECO:0008006" key="5">
    <source>
        <dbReference type="Google" id="ProtNLM"/>
    </source>
</evidence>